<organism evidence="2">
    <name type="scientific">uncultured Caudovirales phage</name>
    <dbReference type="NCBI Taxonomy" id="2100421"/>
    <lineage>
        <taxon>Viruses</taxon>
        <taxon>Duplodnaviria</taxon>
        <taxon>Heunggongvirae</taxon>
        <taxon>Uroviricota</taxon>
        <taxon>Caudoviricetes</taxon>
        <taxon>Peduoviridae</taxon>
        <taxon>Maltschvirus</taxon>
        <taxon>Maltschvirus maltsch</taxon>
    </lineage>
</organism>
<feature type="compositionally biased region" description="Basic residues" evidence="1">
    <location>
        <begin position="48"/>
        <end position="57"/>
    </location>
</feature>
<protein>
    <submittedName>
        <fullName evidence="2">Uncharacterized protein</fullName>
    </submittedName>
</protein>
<evidence type="ECO:0000313" key="2">
    <source>
        <dbReference type="EMBL" id="CAB4161427.1"/>
    </source>
</evidence>
<reference evidence="2" key="1">
    <citation type="submission" date="2020-04" db="EMBL/GenBank/DDBJ databases">
        <authorList>
            <person name="Chiriac C."/>
            <person name="Salcher M."/>
            <person name="Ghai R."/>
            <person name="Kavagutti S V."/>
        </authorList>
    </citation>
    <scope>NUCLEOTIDE SEQUENCE</scope>
</reference>
<accession>A0A6J5NQY3</accession>
<sequence length="69" mass="7728">MSKFDYGSFSVWQGGEKVASGWGPYESCKQQAQHYAALYAQDTDRGPVKVRVRRSPRKVSTTQQKESAA</sequence>
<gene>
    <name evidence="2" type="ORF">UFOVP730_48</name>
</gene>
<proteinExistence type="predicted"/>
<name>A0A6J5NQY3_9CAUD</name>
<feature type="region of interest" description="Disordered" evidence="1">
    <location>
        <begin position="46"/>
        <end position="69"/>
    </location>
</feature>
<dbReference type="EMBL" id="LR796716">
    <property type="protein sequence ID" value="CAB4161427.1"/>
    <property type="molecule type" value="Genomic_DNA"/>
</dbReference>
<evidence type="ECO:0000256" key="1">
    <source>
        <dbReference type="SAM" id="MobiDB-lite"/>
    </source>
</evidence>